<dbReference type="GO" id="GO:0005829">
    <property type="term" value="C:cytosol"/>
    <property type="evidence" value="ECO:0007669"/>
    <property type="project" value="TreeGrafter"/>
</dbReference>
<dbReference type="InterPro" id="IPR004839">
    <property type="entry name" value="Aminotransferase_I/II_large"/>
</dbReference>
<dbReference type="GO" id="GO:0033585">
    <property type="term" value="P:L-phenylalanine biosynthetic process from chorismate via phenylpyruvate"/>
    <property type="evidence" value="ECO:0007669"/>
    <property type="project" value="TreeGrafter"/>
</dbReference>
<proteinExistence type="inferred from homology"/>
<dbReference type="EC" id="2.6.1.5" evidence="8"/>
<dbReference type="NCBIfam" id="NF006719">
    <property type="entry name" value="PRK09257.1"/>
    <property type="match status" value="1"/>
</dbReference>
<dbReference type="SUPFAM" id="SSF53383">
    <property type="entry name" value="PLP-dependent transferases"/>
    <property type="match status" value="1"/>
</dbReference>
<dbReference type="Gene3D" id="3.90.1150.10">
    <property type="entry name" value="Aspartate Aminotransferase, domain 1"/>
    <property type="match status" value="1"/>
</dbReference>
<dbReference type="InterPro" id="IPR015421">
    <property type="entry name" value="PyrdxlP-dep_Trfase_major"/>
</dbReference>
<dbReference type="eggNOG" id="COG1448">
    <property type="taxonomic scope" value="Bacteria"/>
</dbReference>
<evidence type="ECO:0000256" key="1">
    <source>
        <dbReference type="ARBA" id="ARBA00001933"/>
    </source>
</evidence>
<comment type="subunit">
    <text evidence="3">Homodimer.</text>
</comment>
<name>F4QIV7_9CAUL</name>
<dbReference type="Gene3D" id="3.40.640.10">
    <property type="entry name" value="Type I PLP-dependent aspartate aminotransferase-like (Major domain)"/>
    <property type="match status" value="1"/>
</dbReference>
<dbReference type="Pfam" id="PF00155">
    <property type="entry name" value="Aminotran_1_2"/>
    <property type="match status" value="1"/>
</dbReference>
<feature type="domain" description="Aminotransferase class I/classII large" evidence="7">
    <location>
        <begin position="26"/>
        <end position="382"/>
    </location>
</feature>
<dbReference type="GO" id="GO:0004069">
    <property type="term" value="F:L-aspartate:2-oxoglutarate aminotransferase activity"/>
    <property type="evidence" value="ECO:0007669"/>
    <property type="project" value="TreeGrafter"/>
</dbReference>
<evidence type="ECO:0000259" key="7">
    <source>
        <dbReference type="Pfam" id="PF00155"/>
    </source>
</evidence>
<dbReference type="InterPro" id="IPR000796">
    <property type="entry name" value="Asp_trans"/>
</dbReference>
<evidence type="ECO:0000256" key="4">
    <source>
        <dbReference type="ARBA" id="ARBA00022576"/>
    </source>
</evidence>
<evidence type="ECO:0000256" key="5">
    <source>
        <dbReference type="ARBA" id="ARBA00022679"/>
    </source>
</evidence>
<protein>
    <submittedName>
        <fullName evidence="8">Tyrosine aminotransferase</fullName>
        <ecNumber evidence="8">2.6.1.5</ecNumber>
    </submittedName>
</protein>
<keyword evidence="4 8" id="KW-0032">Aminotransferase</keyword>
<comment type="cofactor">
    <cofactor evidence="1">
        <name>pyridoxal 5'-phosphate</name>
        <dbReference type="ChEBI" id="CHEBI:597326"/>
    </cofactor>
</comment>
<comment type="similarity">
    <text evidence="2">Belongs to the class-I pyridoxal-phosphate-dependent aminotransferase family.</text>
</comment>
<dbReference type="PRINTS" id="PR00799">
    <property type="entry name" value="TRANSAMINASE"/>
</dbReference>
<evidence type="ECO:0000256" key="3">
    <source>
        <dbReference type="ARBA" id="ARBA00011738"/>
    </source>
</evidence>
<organism evidence="8 9">
    <name type="scientific">Asticcacaulis biprosthecium C19</name>
    <dbReference type="NCBI Taxonomy" id="715226"/>
    <lineage>
        <taxon>Bacteria</taxon>
        <taxon>Pseudomonadati</taxon>
        <taxon>Pseudomonadota</taxon>
        <taxon>Alphaproteobacteria</taxon>
        <taxon>Caulobacterales</taxon>
        <taxon>Caulobacteraceae</taxon>
        <taxon>Asticcacaulis</taxon>
    </lineage>
</organism>
<accession>F4QIV7</accession>
<dbReference type="PANTHER" id="PTHR11879:SF22">
    <property type="entry name" value="ASPARTATE AMINOTRANSFERASE, MITOCHONDRIAL"/>
    <property type="match status" value="1"/>
</dbReference>
<keyword evidence="6" id="KW-0663">Pyridoxal phosphate</keyword>
<gene>
    <name evidence="8" type="ORF">ABI_14590</name>
</gene>
<dbReference type="CDD" id="cd00609">
    <property type="entry name" value="AAT_like"/>
    <property type="match status" value="1"/>
</dbReference>
<evidence type="ECO:0000256" key="6">
    <source>
        <dbReference type="ARBA" id="ARBA00022898"/>
    </source>
</evidence>
<dbReference type="HOGENOM" id="CLU_032440_0_1_5"/>
<dbReference type="GO" id="GO:0004838">
    <property type="term" value="F:L-tyrosine-2-oxoglutarate transaminase activity"/>
    <property type="evidence" value="ECO:0007669"/>
    <property type="project" value="TreeGrafter"/>
</dbReference>
<evidence type="ECO:0000313" key="8">
    <source>
        <dbReference type="EMBL" id="EGF93020.1"/>
    </source>
</evidence>
<keyword evidence="5 8" id="KW-0808">Transferase</keyword>
<dbReference type="GO" id="GO:0042802">
    <property type="term" value="F:identical protein binding"/>
    <property type="evidence" value="ECO:0007669"/>
    <property type="project" value="TreeGrafter"/>
</dbReference>
<dbReference type="PANTHER" id="PTHR11879">
    <property type="entry name" value="ASPARTATE AMINOTRANSFERASE"/>
    <property type="match status" value="1"/>
</dbReference>
<dbReference type="Proteomes" id="UP000006512">
    <property type="component" value="Unassembled WGS sequence"/>
</dbReference>
<dbReference type="GO" id="GO:0030170">
    <property type="term" value="F:pyridoxal phosphate binding"/>
    <property type="evidence" value="ECO:0007669"/>
    <property type="project" value="InterPro"/>
</dbReference>
<evidence type="ECO:0000313" key="9">
    <source>
        <dbReference type="Proteomes" id="UP000006512"/>
    </source>
</evidence>
<evidence type="ECO:0000256" key="2">
    <source>
        <dbReference type="ARBA" id="ARBA00007441"/>
    </source>
</evidence>
<dbReference type="STRING" id="715226.ABI_14590"/>
<dbReference type="InterPro" id="IPR015424">
    <property type="entry name" value="PyrdxlP-dep_Trfase"/>
</dbReference>
<dbReference type="EMBL" id="GL883077">
    <property type="protein sequence ID" value="EGF93020.1"/>
    <property type="molecule type" value="Genomic_DNA"/>
</dbReference>
<dbReference type="InterPro" id="IPR015422">
    <property type="entry name" value="PyrdxlP-dep_Trfase_small"/>
</dbReference>
<reference evidence="9" key="1">
    <citation type="submission" date="2011-03" db="EMBL/GenBank/DDBJ databases">
        <title>Draft genome sequence of Brevundimonas diminuta.</title>
        <authorList>
            <person name="Brown P.J.B."/>
            <person name="Buechlein A."/>
            <person name="Hemmerich C."/>
            <person name="Brun Y.V."/>
        </authorList>
    </citation>
    <scope>NUCLEOTIDE SEQUENCE [LARGE SCALE GENOMIC DNA]</scope>
    <source>
        <strain evidence="9">C19</strain>
    </source>
</reference>
<dbReference type="AlphaFoldDB" id="F4QIV7"/>
<sequence>MDTLAEQPLDPMLMVLHLLRNDPRPNKIDLGIGVYRDDTGHTPILASVKAAERHLIETQTSKDYLSPEGDAGFVAALAPIVLGPSTDDGTMWGMQTPGGTGALRLAAALLHRTNPDCRVWIGTPGYVNHAMLMQAAGLAVIEHPFFDKPTQTLLFDAMMSALNEVRRGDAIVLQSGCHNPTGVEFSHDQWRALAAFLNERGVVPVLDMAYQGLGQGLDEDAWGLRHVLAHVPEALVCVSGSKNFGLYRDRAGALWVQGSNPTSVRRARTNLNLMARTLWSMPPDHGTAVVRIILTTPQLDAQWRSELDVMRDRLTGLRHDLATAVPEFETVKRQSGMFSLLPLDRDQVTRLRIEHGIYMVESGRINIAGLNQGNLPVFASALRSVL</sequence>
<keyword evidence="9" id="KW-1185">Reference proteome</keyword>